<organism evidence="4 5">
    <name type="scientific">Thelephora terrestris</name>
    <dbReference type="NCBI Taxonomy" id="56493"/>
    <lineage>
        <taxon>Eukaryota</taxon>
        <taxon>Fungi</taxon>
        <taxon>Dikarya</taxon>
        <taxon>Basidiomycota</taxon>
        <taxon>Agaricomycotina</taxon>
        <taxon>Agaricomycetes</taxon>
        <taxon>Thelephorales</taxon>
        <taxon>Thelephoraceae</taxon>
        <taxon>Thelephora</taxon>
    </lineage>
</organism>
<reference evidence="4" key="1">
    <citation type="journal article" date="2020" name="Nat. Commun.">
        <title>Large-scale genome sequencing of mycorrhizal fungi provides insights into the early evolution of symbiotic traits.</title>
        <authorList>
            <person name="Miyauchi S."/>
            <person name="Kiss E."/>
            <person name="Kuo A."/>
            <person name="Drula E."/>
            <person name="Kohler A."/>
            <person name="Sanchez-Garcia M."/>
            <person name="Morin E."/>
            <person name="Andreopoulos B."/>
            <person name="Barry K.W."/>
            <person name="Bonito G."/>
            <person name="Buee M."/>
            <person name="Carver A."/>
            <person name="Chen C."/>
            <person name="Cichocki N."/>
            <person name="Clum A."/>
            <person name="Culley D."/>
            <person name="Crous P.W."/>
            <person name="Fauchery L."/>
            <person name="Girlanda M."/>
            <person name="Hayes R.D."/>
            <person name="Keri Z."/>
            <person name="LaButti K."/>
            <person name="Lipzen A."/>
            <person name="Lombard V."/>
            <person name="Magnuson J."/>
            <person name="Maillard F."/>
            <person name="Murat C."/>
            <person name="Nolan M."/>
            <person name="Ohm R.A."/>
            <person name="Pangilinan J."/>
            <person name="Pereira M.F."/>
            <person name="Perotto S."/>
            <person name="Peter M."/>
            <person name="Pfister S."/>
            <person name="Riley R."/>
            <person name="Sitrit Y."/>
            <person name="Stielow J.B."/>
            <person name="Szollosi G."/>
            <person name="Zifcakova L."/>
            <person name="Stursova M."/>
            <person name="Spatafora J.W."/>
            <person name="Tedersoo L."/>
            <person name="Vaario L.M."/>
            <person name="Yamada A."/>
            <person name="Yan M."/>
            <person name="Wang P."/>
            <person name="Xu J."/>
            <person name="Bruns T."/>
            <person name="Baldrian P."/>
            <person name="Vilgalys R."/>
            <person name="Dunand C."/>
            <person name="Henrissat B."/>
            <person name="Grigoriev I.V."/>
            <person name="Hibbett D."/>
            <person name="Nagy L.G."/>
            <person name="Martin F.M."/>
        </authorList>
    </citation>
    <scope>NUCLEOTIDE SEQUENCE</scope>
    <source>
        <strain evidence="4">UH-Tt-Lm1</strain>
    </source>
</reference>
<gene>
    <name evidence="4" type="ORF">BJ322DRAFT_1093551</name>
</gene>
<feature type="compositionally biased region" description="Low complexity" evidence="1">
    <location>
        <begin position="87"/>
        <end position="116"/>
    </location>
</feature>
<evidence type="ECO:0000256" key="1">
    <source>
        <dbReference type="SAM" id="MobiDB-lite"/>
    </source>
</evidence>
<sequence>MKLSPSGQFDSSTAAKLLVLALLPVLTLAQSSGSGNGNTVSTPSGGGNSTLPVVITSTTVFSTVSTAANGQQTTIVSSILTIVTQNAQPSGNNTNTNNTRTSTKTSSTPPLSTAPSDVTVDGGGPSGAPVPGQSGGGGIYGPNDNYTSSVMALTANTLLGSLIALIAGGILVLR</sequence>
<feature type="chain" id="PRO_5040462230" evidence="3">
    <location>
        <begin position="30"/>
        <end position="174"/>
    </location>
</feature>
<keyword evidence="5" id="KW-1185">Reference proteome</keyword>
<comment type="caution">
    <text evidence="4">The sequence shown here is derived from an EMBL/GenBank/DDBJ whole genome shotgun (WGS) entry which is preliminary data.</text>
</comment>
<protein>
    <submittedName>
        <fullName evidence="4">Uncharacterized protein</fullName>
    </submittedName>
</protein>
<proteinExistence type="predicted"/>
<keyword evidence="2" id="KW-1133">Transmembrane helix</keyword>
<feature type="transmembrane region" description="Helical" evidence="2">
    <location>
        <begin position="150"/>
        <end position="173"/>
    </location>
</feature>
<accession>A0A9P6L0Q3</accession>
<keyword evidence="2" id="KW-0472">Membrane</keyword>
<feature type="signal peptide" evidence="3">
    <location>
        <begin position="1"/>
        <end position="29"/>
    </location>
</feature>
<dbReference type="AlphaFoldDB" id="A0A9P6L0Q3"/>
<evidence type="ECO:0000256" key="2">
    <source>
        <dbReference type="SAM" id="Phobius"/>
    </source>
</evidence>
<keyword evidence="3" id="KW-0732">Signal</keyword>
<keyword evidence="2" id="KW-0812">Transmembrane</keyword>
<dbReference type="EMBL" id="WIUZ02000024">
    <property type="protein sequence ID" value="KAF9778189.1"/>
    <property type="molecule type" value="Genomic_DNA"/>
</dbReference>
<feature type="region of interest" description="Disordered" evidence="1">
    <location>
        <begin position="87"/>
        <end position="140"/>
    </location>
</feature>
<evidence type="ECO:0000313" key="4">
    <source>
        <dbReference type="EMBL" id="KAF9778189.1"/>
    </source>
</evidence>
<dbReference type="Proteomes" id="UP000736335">
    <property type="component" value="Unassembled WGS sequence"/>
</dbReference>
<name>A0A9P6L0Q3_9AGAM</name>
<reference evidence="4" key="2">
    <citation type="submission" date="2020-11" db="EMBL/GenBank/DDBJ databases">
        <authorList>
            <consortium name="DOE Joint Genome Institute"/>
            <person name="Kuo A."/>
            <person name="Miyauchi S."/>
            <person name="Kiss E."/>
            <person name="Drula E."/>
            <person name="Kohler A."/>
            <person name="Sanchez-Garcia M."/>
            <person name="Andreopoulos B."/>
            <person name="Barry K.W."/>
            <person name="Bonito G."/>
            <person name="Buee M."/>
            <person name="Carver A."/>
            <person name="Chen C."/>
            <person name="Cichocki N."/>
            <person name="Clum A."/>
            <person name="Culley D."/>
            <person name="Crous P.W."/>
            <person name="Fauchery L."/>
            <person name="Girlanda M."/>
            <person name="Hayes R."/>
            <person name="Keri Z."/>
            <person name="Labutti K."/>
            <person name="Lipzen A."/>
            <person name="Lombard V."/>
            <person name="Magnuson J."/>
            <person name="Maillard F."/>
            <person name="Morin E."/>
            <person name="Murat C."/>
            <person name="Nolan M."/>
            <person name="Ohm R."/>
            <person name="Pangilinan J."/>
            <person name="Pereira M."/>
            <person name="Perotto S."/>
            <person name="Peter M."/>
            <person name="Riley R."/>
            <person name="Sitrit Y."/>
            <person name="Stielow B."/>
            <person name="Szollosi G."/>
            <person name="Zifcakova L."/>
            <person name="Stursova M."/>
            <person name="Spatafora J.W."/>
            <person name="Tedersoo L."/>
            <person name="Vaario L.-M."/>
            <person name="Yamada A."/>
            <person name="Yan M."/>
            <person name="Wang P."/>
            <person name="Xu J."/>
            <person name="Bruns T."/>
            <person name="Baldrian P."/>
            <person name="Vilgalys R."/>
            <person name="Henrissat B."/>
            <person name="Grigoriev I.V."/>
            <person name="Hibbett D."/>
            <person name="Nagy L.G."/>
            <person name="Martin F.M."/>
        </authorList>
    </citation>
    <scope>NUCLEOTIDE SEQUENCE</scope>
    <source>
        <strain evidence="4">UH-Tt-Lm1</strain>
    </source>
</reference>
<evidence type="ECO:0000256" key="3">
    <source>
        <dbReference type="SAM" id="SignalP"/>
    </source>
</evidence>
<evidence type="ECO:0000313" key="5">
    <source>
        <dbReference type="Proteomes" id="UP000736335"/>
    </source>
</evidence>